<gene>
    <name evidence="1" type="ORF">COA07_16480</name>
</gene>
<evidence type="ECO:0000313" key="2">
    <source>
        <dbReference type="Proteomes" id="UP000218323"/>
    </source>
</evidence>
<dbReference type="Pfam" id="PF13279">
    <property type="entry name" value="4HBT_2"/>
    <property type="match status" value="1"/>
</dbReference>
<keyword evidence="2" id="KW-1185">Reference proteome</keyword>
<reference evidence="1 2" key="1">
    <citation type="submission" date="2017-09" db="EMBL/GenBank/DDBJ databases">
        <title>Sphingomonas adhaesiva DSM 7418, whole genome shotgun sequence.</title>
        <authorList>
            <person name="Feng G."/>
            <person name="Zhu H."/>
        </authorList>
    </citation>
    <scope>NUCLEOTIDE SEQUENCE [LARGE SCALE GENOMIC DNA]</scope>
    <source>
        <strain evidence="1 2">DSM 7418</strain>
    </source>
</reference>
<sequence length="136" mass="15306">MTFRASHPLRFAHCDPAGIAYYPRYLEICDAAVEDWTAEVLGVPRRVLHLDMALALPTVKLEAEFTAVSRLGDLLDIALDVVAVGRTSVDLHAAVTSRGRERFAVGYRQVLVEMPEGTSRPWPEEWRVRLEREMAS</sequence>
<dbReference type="RefSeq" id="WP_066711538.1">
    <property type="nucleotide sequence ID" value="NZ_NWVC01000013.1"/>
</dbReference>
<dbReference type="Proteomes" id="UP000218323">
    <property type="component" value="Unassembled WGS sequence"/>
</dbReference>
<dbReference type="AlphaFoldDB" id="A0A2A4I4Y7"/>
<proteinExistence type="predicted"/>
<comment type="caution">
    <text evidence="1">The sequence shown here is derived from an EMBL/GenBank/DDBJ whole genome shotgun (WGS) entry which is preliminary data.</text>
</comment>
<dbReference type="CDD" id="cd00586">
    <property type="entry name" value="4HBT"/>
    <property type="match status" value="1"/>
</dbReference>
<dbReference type="EMBL" id="NWVC01000013">
    <property type="protein sequence ID" value="PCG13104.1"/>
    <property type="molecule type" value="Genomic_DNA"/>
</dbReference>
<dbReference type="InterPro" id="IPR029069">
    <property type="entry name" value="HotDog_dom_sf"/>
</dbReference>
<evidence type="ECO:0000313" key="1">
    <source>
        <dbReference type="EMBL" id="PCG13104.1"/>
    </source>
</evidence>
<dbReference type="Gene3D" id="3.10.129.10">
    <property type="entry name" value="Hotdog Thioesterase"/>
    <property type="match status" value="1"/>
</dbReference>
<accession>A0A2A4I4Y7</accession>
<dbReference type="SUPFAM" id="SSF54637">
    <property type="entry name" value="Thioesterase/thiol ester dehydrase-isomerase"/>
    <property type="match status" value="1"/>
</dbReference>
<name>A0A2A4I4Y7_9SPHN</name>
<organism evidence="1 2">
    <name type="scientific">Sphingomonas adhaesiva</name>
    <dbReference type="NCBI Taxonomy" id="28212"/>
    <lineage>
        <taxon>Bacteria</taxon>
        <taxon>Pseudomonadati</taxon>
        <taxon>Pseudomonadota</taxon>
        <taxon>Alphaproteobacteria</taxon>
        <taxon>Sphingomonadales</taxon>
        <taxon>Sphingomonadaceae</taxon>
        <taxon>Sphingomonas</taxon>
    </lineage>
</organism>
<protein>
    <submittedName>
        <fullName evidence="1">Thioesterase</fullName>
    </submittedName>
</protein>